<comment type="caution">
    <text evidence="1">The sequence shown here is derived from an EMBL/GenBank/DDBJ whole genome shotgun (WGS) entry which is preliminary data.</text>
</comment>
<gene>
    <name evidence="1" type="ORF">SS50377_25889</name>
</gene>
<dbReference type="GeneID" id="94299912"/>
<dbReference type="AlphaFoldDB" id="A0A9P8LP26"/>
<organism evidence="1 2">
    <name type="scientific">Spironucleus salmonicida</name>
    <dbReference type="NCBI Taxonomy" id="348837"/>
    <lineage>
        <taxon>Eukaryota</taxon>
        <taxon>Metamonada</taxon>
        <taxon>Diplomonadida</taxon>
        <taxon>Hexamitidae</taxon>
        <taxon>Hexamitinae</taxon>
        <taxon>Spironucleus</taxon>
    </lineage>
</organism>
<name>A0A9P8LP26_9EUKA</name>
<dbReference type="RefSeq" id="XP_067762471.1">
    <property type="nucleotide sequence ID" value="XM_067909715.1"/>
</dbReference>
<keyword evidence="2" id="KW-1185">Reference proteome</keyword>
<evidence type="ECO:0000313" key="1">
    <source>
        <dbReference type="EMBL" id="KAH0571698.1"/>
    </source>
</evidence>
<reference evidence="1 2" key="1">
    <citation type="journal article" date="2014" name="PLoS Genet.">
        <title>The Genome of Spironucleus salmonicida Highlights a Fish Pathogen Adapted to Fluctuating Environments.</title>
        <authorList>
            <person name="Xu F."/>
            <person name="Jerlstrom-Hultqvist J."/>
            <person name="Einarsson E."/>
            <person name="Astvaldsson A."/>
            <person name="Svard S.G."/>
            <person name="Andersson J.O."/>
        </authorList>
    </citation>
    <scope>NUCLEOTIDE SEQUENCE [LARGE SCALE GENOMIC DNA]</scope>
    <source>
        <strain evidence="1 2">ATCC 50377</strain>
    </source>
</reference>
<evidence type="ECO:0000313" key="2">
    <source>
        <dbReference type="Proteomes" id="UP000018208"/>
    </source>
</evidence>
<dbReference type="KEGG" id="ssao:94299912"/>
<accession>A0A9P8LP26</accession>
<protein>
    <submittedName>
        <fullName evidence="1">ABC transporter family protein</fullName>
    </submittedName>
</protein>
<proteinExistence type="predicted"/>
<dbReference type="Proteomes" id="UP000018208">
    <property type="component" value="Unassembled WGS sequence"/>
</dbReference>
<sequence length="69" mass="8007">MLSKISKIINTGQTYNQLTRQNIDIFQFDKDTLDQYQQCSERLKGLEGVVDCRLKPPSMDLLFKHLCGE</sequence>
<dbReference type="EMBL" id="AUWU02000006">
    <property type="protein sequence ID" value="KAH0571698.1"/>
    <property type="molecule type" value="Genomic_DNA"/>
</dbReference>